<accession>A0A0A8Z265</accession>
<name>A0A0A8Z265_ARUDO</name>
<protein>
    <submittedName>
        <fullName evidence="1">Uncharacterized protein</fullName>
    </submittedName>
</protein>
<dbReference type="EMBL" id="GBRH01264999">
    <property type="protein sequence ID" value="JAD32896.1"/>
    <property type="molecule type" value="Transcribed_RNA"/>
</dbReference>
<evidence type="ECO:0000313" key="1">
    <source>
        <dbReference type="EMBL" id="JAD32896.1"/>
    </source>
</evidence>
<proteinExistence type="predicted"/>
<reference evidence="1" key="1">
    <citation type="submission" date="2014-09" db="EMBL/GenBank/DDBJ databases">
        <authorList>
            <person name="Magalhaes I.L.F."/>
            <person name="Oliveira U."/>
            <person name="Santos F.R."/>
            <person name="Vidigal T.H.D.A."/>
            <person name="Brescovit A.D."/>
            <person name="Santos A.J."/>
        </authorList>
    </citation>
    <scope>NUCLEOTIDE SEQUENCE</scope>
    <source>
        <tissue evidence="1">Shoot tissue taken approximately 20 cm above the soil surface</tissue>
    </source>
</reference>
<reference evidence="1" key="2">
    <citation type="journal article" date="2015" name="Data Brief">
        <title>Shoot transcriptome of the giant reed, Arundo donax.</title>
        <authorList>
            <person name="Barrero R.A."/>
            <person name="Guerrero F.D."/>
            <person name="Moolhuijzen P."/>
            <person name="Goolsby J.A."/>
            <person name="Tidwell J."/>
            <person name="Bellgard S.E."/>
            <person name="Bellgard M.I."/>
        </authorList>
    </citation>
    <scope>NUCLEOTIDE SEQUENCE</scope>
    <source>
        <tissue evidence="1">Shoot tissue taken approximately 20 cm above the soil surface</tissue>
    </source>
</reference>
<dbReference type="AlphaFoldDB" id="A0A0A8Z265"/>
<organism evidence="1">
    <name type="scientific">Arundo donax</name>
    <name type="common">Giant reed</name>
    <name type="synonym">Donax arundinaceus</name>
    <dbReference type="NCBI Taxonomy" id="35708"/>
    <lineage>
        <taxon>Eukaryota</taxon>
        <taxon>Viridiplantae</taxon>
        <taxon>Streptophyta</taxon>
        <taxon>Embryophyta</taxon>
        <taxon>Tracheophyta</taxon>
        <taxon>Spermatophyta</taxon>
        <taxon>Magnoliopsida</taxon>
        <taxon>Liliopsida</taxon>
        <taxon>Poales</taxon>
        <taxon>Poaceae</taxon>
        <taxon>PACMAD clade</taxon>
        <taxon>Arundinoideae</taxon>
        <taxon>Arundineae</taxon>
        <taxon>Arundo</taxon>
    </lineage>
</organism>
<sequence>MALGSYPSVKFAGTEDDLNFMKQLSSVVRDPC</sequence>